<evidence type="ECO:0000256" key="3">
    <source>
        <dbReference type="ARBA" id="ARBA00023163"/>
    </source>
</evidence>
<evidence type="ECO:0000313" key="6">
    <source>
        <dbReference type="Proteomes" id="UP000033115"/>
    </source>
</evidence>
<keyword evidence="1" id="KW-0805">Transcription regulation</keyword>
<sequence>MEIKDNSDIQKLGQVLNICFRLISNRVSSKFRSCGYDITPEQYTILTYLYEHGELQQNQISKLTTKDEPSISRIINNMIKNDIVKKVQHPNDRRTNLICLTEKSKQMRQALYNEASILLEEALKDIPKSDIENLYGVLNRIINNLNRV</sequence>
<evidence type="ECO:0000256" key="2">
    <source>
        <dbReference type="ARBA" id="ARBA00023125"/>
    </source>
</evidence>
<dbReference type="GO" id="GO:0003700">
    <property type="term" value="F:DNA-binding transcription factor activity"/>
    <property type="evidence" value="ECO:0007669"/>
    <property type="project" value="InterPro"/>
</dbReference>
<dbReference type="Gene3D" id="1.10.10.10">
    <property type="entry name" value="Winged helix-like DNA-binding domain superfamily/Winged helix DNA-binding domain"/>
    <property type="match status" value="1"/>
</dbReference>
<evidence type="ECO:0000313" key="5">
    <source>
        <dbReference type="EMBL" id="AKA71201.1"/>
    </source>
</evidence>
<organism evidence="5 6">
    <name type="scientific">Clostridium scatologenes</name>
    <dbReference type="NCBI Taxonomy" id="1548"/>
    <lineage>
        <taxon>Bacteria</taxon>
        <taxon>Bacillati</taxon>
        <taxon>Bacillota</taxon>
        <taxon>Clostridia</taxon>
        <taxon>Eubacteriales</taxon>
        <taxon>Clostridiaceae</taxon>
        <taxon>Clostridium</taxon>
    </lineage>
</organism>
<accession>A0A0E3GRZ9</accession>
<dbReference type="EMBL" id="CP009933">
    <property type="protein sequence ID" value="AKA71201.1"/>
    <property type="molecule type" value="Genomic_DNA"/>
</dbReference>
<keyword evidence="3" id="KW-0804">Transcription</keyword>
<dbReference type="Proteomes" id="UP000033115">
    <property type="component" value="Chromosome"/>
</dbReference>
<evidence type="ECO:0000259" key="4">
    <source>
        <dbReference type="PROSITE" id="PS50995"/>
    </source>
</evidence>
<dbReference type="PROSITE" id="PS50995">
    <property type="entry name" value="HTH_MARR_2"/>
    <property type="match status" value="1"/>
</dbReference>
<evidence type="ECO:0000256" key="1">
    <source>
        <dbReference type="ARBA" id="ARBA00023015"/>
    </source>
</evidence>
<dbReference type="Pfam" id="PF01047">
    <property type="entry name" value="MarR"/>
    <property type="match status" value="1"/>
</dbReference>
<dbReference type="HOGENOM" id="CLU_083287_18_6_9"/>
<dbReference type="STRING" id="1548.CSCA_4076"/>
<dbReference type="KEGG" id="csq:CSCA_4076"/>
<dbReference type="SMART" id="SM00347">
    <property type="entry name" value="HTH_MARR"/>
    <property type="match status" value="1"/>
</dbReference>
<dbReference type="GO" id="GO:0003677">
    <property type="term" value="F:DNA binding"/>
    <property type="evidence" value="ECO:0007669"/>
    <property type="project" value="UniProtKB-KW"/>
</dbReference>
<proteinExistence type="predicted"/>
<keyword evidence="2" id="KW-0238">DNA-binding</keyword>
<dbReference type="RefSeq" id="WP_029162310.1">
    <property type="nucleotide sequence ID" value="NZ_CP009933.1"/>
</dbReference>
<dbReference type="InterPro" id="IPR036390">
    <property type="entry name" value="WH_DNA-bd_sf"/>
</dbReference>
<reference evidence="5 6" key="1">
    <citation type="journal article" date="2015" name="J. Biotechnol.">
        <title>Complete genome sequence of a malodorant-producing acetogen, Clostridium scatologenes ATCC 25775(T).</title>
        <authorList>
            <person name="Zhu Z."/>
            <person name="Guo T."/>
            <person name="Zheng H."/>
            <person name="Song T."/>
            <person name="Ouyang P."/>
            <person name="Xie J."/>
        </authorList>
    </citation>
    <scope>NUCLEOTIDE SEQUENCE [LARGE SCALE GENOMIC DNA]</scope>
    <source>
        <strain evidence="5 6">ATCC 25775</strain>
    </source>
</reference>
<feature type="domain" description="HTH marR-type" evidence="4">
    <location>
        <begin position="9"/>
        <end position="143"/>
    </location>
</feature>
<dbReference type="InterPro" id="IPR036388">
    <property type="entry name" value="WH-like_DNA-bd_sf"/>
</dbReference>
<dbReference type="PANTHER" id="PTHR42756">
    <property type="entry name" value="TRANSCRIPTIONAL REGULATOR, MARR"/>
    <property type="match status" value="1"/>
</dbReference>
<dbReference type="PANTHER" id="PTHR42756:SF1">
    <property type="entry name" value="TRANSCRIPTIONAL REPRESSOR OF EMRAB OPERON"/>
    <property type="match status" value="1"/>
</dbReference>
<gene>
    <name evidence="5" type="ORF">CSCA_4076</name>
</gene>
<dbReference type="InterPro" id="IPR000835">
    <property type="entry name" value="HTH_MarR-typ"/>
</dbReference>
<dbReference type="SUPFAM" id="SSF46785">
    <property type="entry name" value="Winged helix' DNA-binding domain"/>
    <property type="match status" value="1"/>
</dbReference>
<dbReference type="AlphaFoldDB" id="A0A0E3GRZ9"/>
<keyword evidence="6" id="KW-1185">Reference proteome</keyword>
<dbReference type="PRINTS" id="PR00598">
    <property type="entry name" value="HTHMARR"/>
</dbReference>
<name>A0A0E3GRZ9_CLOSL</name>
<protein>
    <submittedName>
        <fullName evidence="5">Transcriptional regulator, MarR family</fullName>
    </submittedName>
</protein>